<dbReference type="PANTHER" id="PTHR46585:SF1">
    <property type="entry name" value="CHROMO DOMAIN-CONTAINING PROTEIN"/>
    <property type="match status" value="1"/>
</dbReference>
<dbReference type="OrthoDB" id="6343797at2759"/>
<evidence type="ECO:0000313" key="2">
    <source>
        <dbReference type="EMBL" id="KMQ83264.1"/>
    </source>
</evidence>
<dbReference type="Proteomes" id="UP000036403">
    <property type="component" value="Unassembled WGS sequence"/>
</dbReference>
<dbReference type="InterPro" id="IPR001584">
    <property type="entry name" value="Integrase_cat-core"/>
</dbReference>
<evidence type="ECO:0000313" key="3">
    <source>
        <dbReference type="Proteomes" id="UP000036403"/>
    </source>
</evidence>
<evidence type="ECO:0000259" key="1">
    <source>
        <dbReference type="PROSITE" id="PS50994"/>
    </source>
</evidence>
<reference evidence="2 3" key="1">
    <citation type="submission" date="2015-04" db="EMBL/GenBank/DDBJ databases">
        <title>Lasius niger genome sequencing.</title>
        <authorList>
            <person name="Konorov E.A."/>
            <person name="Nikitin M.A."/>
            <person name="Kirill M.V."/>
            <person name="Chang P."/>
        </authorList>
    </citation>
    <scope>NUCLEOTIDE SEQUENCE [LARGE SCALE GENOMIC DNA]</scope>
    <source>
        <tissue evidence="2">Whole</tissue>
    </source>
</reference>
<sequence length="117" mass="13673">MTCGKLTSSRCVRIFPFNRGYHYILTVIDVLNKHAWAVPLKSKGGSETADAIAEIIRDSKRNIQTNMGKEFYNADVQWLMRKHDINHYSTYSVLKALVVERFNRTLKNDMWKMFTLN</sequence>
<name>A0A0J7JYZ1_LASNI</name>
<dbReference type="PROSITE" id="PS50994">
    <property type="entry name" value="INTEGRASE"/>
    <property type="match status" value="1"/>
</dbReference>
<gene>
    <name evidence="2" type="ORF">RF55_20493</name>
</gene>
<dbReference type="GO" id="GO:0015074">
    <property type="term" value="P:DNA integration"/>
    <property type="evidence" value="ECO:0007669"/>
    <property type="project" value="InterPro"/>
</dbReference>
<dbReference type="SUPFAM" id="SSF53098">
    <property type="entry name" value="Ribonuclease H-like"/>
    <property type="match status" value="1"/>
</dbReference>
<dbReference type="EMBL" id="LBMM01020542">
    <property type="protein sequence ID" value="KMQ83264.1"/>
    <property type="molecule type" value="Genomic_DNA"/>
</dbReference>
<keyword evidence="3" id="KW-1185">Reference proteome</keyword>
<dbReference type="GO" id="GO:0003676">
    <property type="term" value="F:nucleic acid binding"/>
    <property type="evidence" value="ECO:0007669"/>
    <property type="project" value="InterPro"/>
</dbReference>
<feature type="domain" description="Integrase catalytic" evidence="1">
    <location>
        <begin position="1"/>
        <end position="117"/>
    </location>
</feature>
<dbReference type="Gene3D" id="3.30.420.10">
    <property type="entry name" value="Ribonuclease H-like superfamily/Ribonuclease H"/>
    <property type="match status" value="1"/>
</dbReference>
<dbReference type="AlphaFoldDB" id="A0A0J7JYZ1"/>
<comment type="caution">
    <text evidence="2">The sequence shown here is derived from an EMBL/GenBank/DDBJ whole genome shotgun (WGS) entry which is preliminary data.</text>
</comment>
<dbReference type="PANTHER" id="PTHR46585">
    <property type="entry name" value="INTEGRASE CORE DOMAIN CONTAINING PROTEIN"/>
    <property type="match status" value="1"/>
</dbReference>
<organism evidence="2 3">
    <name type="scientific">Lasius niger</name>
    <name type="common">Black garden ant</name>
    <dbReference type="NCBI Taxonomy" id="67767"/>
    <lineage>
        <taxon>Eukaryota</taxon>
        <taxon>Metazoa</taxon>
        <taxon>Ecdysozoa</taxon>
        <taxon>Arthropoda</taxon>
        <taxon>Hexapoda</taxon>
        <taxon>Insecta</taxon>
        <taxon>Pterygota</taxon>
        <taxon>Neoptera</taxon>
        <taxon>Endopterygota</taxon>
        <taxon>Hymenoptera</taxon>
        <taxon>Apocrita</taxon>
        <taxon>Aculeata</taxon>
        <taxon>Formicoidea</taxon>
        <taxon>Formicidae</taxon>
        <taxon>Formicinae</taxon>
        <taxon>Lasius</taxon>
        <taxon>Lasius</taxon>
    </lineage>
</organism>
<accession>A0A0J7JYZ1</accession>
<dbReference type="InterPro" id="IPR012337">
    <property type="entry name" value="RNaseH-like_sf"/>
</dbReference>
<proteinExistence type="predicted"/>
<protein>
    <recommendedName>
        <fullName evidence="1">Integrase catalytic domain-containing protein</fullName>
    </recommendedName>
</protein>
<dbReference type="InterPro" id="IPR036397">
    <property type="entry name" value="RNaseH_sf"/>
</dbReference>
<dbReference type="PaxDb" id="67767-A0A0J7JYZ1"/>